<organism evidence="1 2">
    <name type="scientific">Boeremia exigua</name>
    <dbReference type="NCBI Taxonomy" id="749465"/>
    <lineage>
        <taxon>Eukaryota</taxon>
        <taxon>Fungi</taxon>
        <taxon>Dikarya</taxon>
        <taxon>Ascomycota</taxon>
        <taxon>Pezizomycotina</taxon>
        <taxon>Dothideomycetes</taxon>
        <taxon>Pleosporomycetidae</taxon>
        <taxon>Pleosporales</taxon>
        <taxon>Pleosporineae</taxon>
        <taxon>Didymellaceae</taxon>
        <taxon>Boeremia</taxon>
    </lineage>
</organism>
<evidence type="ECO:0000313" key="1">
    <source>
        <dbReference type="EMBL" id="KAJ8111188.1"/>
    </source>
</evidence>
<comment type="caution">
    <text evidence="1">The sequence shown here is derived from an EMBL/GenBank/DDBJ whole genome shotgun (WGS) entry which is preliminary data.</text>
</comment>
<name>A0ACC2I7P4_9PLEO</name>
<proteinExistence type="predicted"/>
<accession>A0ACC2I7P4</accession>
<gene>
    <name evidence="1" type="ORF">OPT61_g6152</name>
</gene>
<keyword evidence="2" id="KW-1185">Reference proteome</keyword>
<dbReference type="Proteomes" id="UP001153331">
    <property type="component" value="Unassembled WGS sequence"/>
</dbReference>
<reference evidence="1" key="1">
    <citation type="submission" date="2022-11" db="EMBL/GenBank/DDBJ databases">
        <title>Genome Sequence of Boeremia exigua.</title>
        <authorList>
            <person name="Buettner E."/>
        </authorList>
    </citation>
    <scope>NUCLEOTIDE SEQUENCE</scope>
    <source>
        <strain evidence="1">CU02</strain>
    </source>
</reference>
<evidence type="ECO:0000313" key="2">
    <source>
        <dbReference type="Proteomes" id="UP001153331"/>
    </source>
</evidence>
<protein>
    <submittedName>
        <fullName evidence="1">Uncharacterized protein</fullName>
    </submittedName>
</protein>
<sequence length="556" mass="61035">MKTATKCADAETIPLLTCSSTLGQQVTTQSSRNLAPEGREPMNTANIDIRVLTEGVTRLNLEPQGSVAHVVNVARLRFLRPDTAITSERQMQCITTLGGLATYRPHGINIMSTNVSNTHNDYEDVSGMTALDPGYDGDVEMTSDSDEARVQTSGFRLRCLDTRRTLDRQKRSASRRGKKSTRKLCNAPKARKKGIPASHGQQRVSRHRLDEYTIFSPSRVNGRTRLAKSDGASKGNRKGLVRLKISGGNSGEDGLNGKDIRDSINMKFATGLAGIGAVAATLLGSVAAASYDDIPDIEVYGQHFFYTNNGSQFYLRGVAYQQNYSPNGSASSDATYTDPLADGDACRRDIPYLKQIYTNILRVYAIDPTKNHDDCMAQLASADIYVIADLGEPSTSIRSNDPEWDVTLYQRYTGVVDVLSKYKNVIGFFAGNENVSAGNQTAAAAFVKAAVRDVKGYISAQGYRKTLGVGYATADVPTRDELAHYFACEPGNSGNSTQIDYWGYNVYSWCGDSNYATSSYGERVDFFSDYPVPVFFAESTGPLWQHDERLLRRYCL</sequence>
<dbReference type="EMBL" id="JAPHNI010000428">
    <property type="protein sequence ID" value="KAJ8111188.1"/>
    <property type="molecule type" value="Genomic_DNA"/>
</dbReference>